<dbReference type="AlphaFoldDB" id="A0AAV1B9C1"/>
<evidence type="ECO:0000313" key="2">
    <source>
        <dbReference type="Proteomes" id="UP001157006"/>
    </source>
</evidence>
<evidence type="ECO:0000313" key="1">
    <source>
        <dbReference type="EMBL" id="CAI8617402.1"/>
    </source>
</evidence>
<keyword evidence="2" id="KW-1185">Reference proteome</keyword>
<dbReference type="EMBL" id="OX451741">
    <property type="protein sequence ID" value="CAI8617402.1"/>
    <property type="molecule type" value="Genomic_DNA"/>
</dbReference>
<reference evidence="1 2" key="1">
    <citation type="submission" date="2023-01" db="EMBL/GenBank/DDBJ databases">
        <authorList>
            <person name="Kreplak J."/>
        </authorList>
    </citation>
    <scope>NUCLEOTIDE SEQUENCE [LARGE SCALE GENOMIC DNA]</scope>
</reference>
<dbReference type="SUPFAM" id="SSF56219">
    <property type="entry name" value="DNase I-like"/>
    <property type="match status" value="1"/>
</dbReference>
<dbReference type="Proteomes" id="UP001157006">
    <property type="component" value="Chromosome 6"/>
</dbReference>
<dbReference type="PANTHER" id="PTHR33710:SF80">
    <property type="entry name" value="ENDONUCLEASE_EXONUCLEASE_PHOSPHATASE"/>
    <property type="match status" value="1"/>
</dbReference>
<organism evidence="1 2">
    <name type="scientific">Vicia faba</name>
    <name type="common">Broad bean</name>
    <name type="synonym">Faba vulgaris</name>
    <dbReference type="NCBI Taxonomy" id="3906"/>
    <lineage>
        <taxon>Eukaryota</taxon>
        <taxon>Viridiplantae</taxon>
        <taxon>Streptophyta</taxon>
        <taxon>Embryophyta</taxon>
        <taxon>Tracheophyta</taxon>
        <taxon>Spermatophyta</taxon>
        <taxon>Magnoliopsida</taxon>
        <taxon>eudicotyledons</taxon>
        <taxon>Gunneridae</taxon>
        <taxon>Pentapetalae</taxon>
        <taxon>rosids</taxon>
        <taxon>fabids</taxon>
        <taxon>Fabales</taxon>
        <taxon>Fabaceae</taxon>
        <taxon>Papilionoideae</taxon>
        <taxon>50 kb inversion clade</taxon>
        <taxon>NPAAA clade</taxon>
        <taxon>Hologalegina</taxon>
        <taxon>IRL clade</taxon>
        <taxon>Fabeae</taxon>
        <taxon>Vicia</taxon>
    </lineage>
</organism>
<sequence>MGGNKVTEKEYKDLVEMMQVTGLFEGSTTGHHFTWSNKHTKGVIYSRIDDMLDDMLGNAEWFQKYQEAKVYVMNPHISDHAPIKIQKARQDLQNAQEHFNQNLLDKYAIEQVKSYTDQVLHLNQMEESILMQKAKVDWLRLVDNNNAYFHPSIKEKNKQKGIYNMQALDGRLLSSQEDIEQEIVEFYSKLVGVKIKSINSIDIMAVRSRKTINRGRGYF</sequence>
<dbReference type="InterPro" id="IPR036691">
    <property type="entry name" value="Endo/exonu/phosph_ase_sf"/>
</dbReference>
<name>A0AAV1B9C1_VICFA</name>
<protein>
    <submittedName>
        <fullName evidence="1">Uncharacterized protein</fullName>
    </submittedName>
</protein>
<accession>A0AAV1B9C1</accession>
<gene>
    <name evidence="1" type="ORF">VFH_VI075040</name>
</gene>
<dbReference type="PANTHER" id="PTHR33710">
    <property type="entry name" value="BNAC02G09200D PROTEIN"/>
    <property type="match status" value="1"/>
</dbReference>
<dbReference type="Gene3D" id="3.60.10.10">
    <property type="entry name" value="Endonuclease/exonuclease/phosphatase"/>
    <property type="match status" value="1"/>
</dbReference>
<proteinExistence type="predicted"/>